<evidence type="ECO:0000256" key="5">
    <source>
        <dbReference type="SAM" id="MobiDB-lite"/>
    </source>
</evidence>
<evidence type="ECO:0000313" key="7">
    <source>
        <dbReference type="EMBL" id="KLO13828.1"/>
    </source>
</evidence>
<name>A0A0H2RWL3_9AGAM</name>
<evidence type="ECO:0000256" key="2">
    <source>
        <dbReference type="ARBA" id="ARBA00022963"/>
    </source>
</evidence>
<evidence type="ECO:0000256" key="4">
    <source>
        <dbReference type="PROSITE-ProRule" id="PRU01161"/>
    </source>
</evidence>
<dbReference type="OrthoDB" id="630895at2759"/>
<dbReference type="PROSITE" id="PS51635">
    <property type="entry name" value="PNPLA"/>
    <property type="match status" value="1"/>
</dbReference>
<dbReference type="PANTHER" id="PTHR24185:SF1">
    <property type="entry name" value="CALCIUM-INDEPENDENT PHOSPHOLIPASE A2-GAMMA"/>
    <property type="match status" value="1"/>
</dbReference>
<reference evidence="7 8" key="1">
    <citation type="submission" date="2015-04" db="EMBL/GenBank/DDBJ databases">
        <title>Complete genome sequence of Schizopora paradoxa KUC8140, a cosmopolitan wood degrader in East Asia.</title>
        <authorList>
            <consortium name="DOE Joint Genome Institute"/>
            <person name="Min B."/>
            <person name="Park H."/>
            <person name="Jang Y."/>
            <person name="Kim J.-J."/>
            <person name="Kim K.H."/>
            <person name="Pangilinan J."/>
            <person name="Lipzen A."/>
            <person name="Riley R."/>
            <person name="Grigoriev I.V."/>
            <person name="Spatafora J.W."/>
            <person name="Choi I.-G."/>
        </authorList>
    </citation>
    <scope>NUCLEOTIDE SEQUENCE [LARGE SCALE GENOMIC DNA]</scope>
    <source>
        <strain evidence="7 8">KUC8140</strain>
    </source>
</reference>
<dbReference type="Proteomes" id="UP000053477">
    <property type="component" value="Unassembled WGS sequence"/>
</dbReference>
<evidence type="ECO:0000259" key="6">
    <source>
        <dbReference type="PROSITE" id="PS51635"/>
    </source>
</evidence>
<sequence>MRTPQRPVFSVGTLFEEPDSSDDSSPSHFEIRRRSRGGSISSTSSSSGSTPSSSAPSTPIRPTRYFHSSSTSSASASSYRISDLRYGTPTSSNHLSFSSSLSSGSLSLLPPYAAAPYSSPADGKSVLTMDGGGVRGIFAPLFLIELQKHLPNDVDARSLLDLVGGTSTGGVAALMYARLGVTPEECLAIYEEMPRKLFAKRGKRLRRLLWLFTSAQHSSARQKKIFERVVRDVEGDADAMLKISPDDQDYLQNQCPVFVVCVDVADVSKPKVFSSYSATYTTVDEEEGEPISIVKAALATSAAPTYYLPAEHAGHSYLDGGMGYNNPSEIAVKQLTKVYGPSAYAVNIISLGTGVRNAFPFSHSRKSFLGFRSGLSSMFSILSTLAVMSTDSESVHRRMIERFEQTNAYFRFNPPGLETIELDDWQSVGRAKKICQDYLALPETQARLIEVAQRLLAARAMPNYF</sequence>
<feature type="region of interest" description="Disordered" evidence="5">
    <location>
        <begin position="1"/>
        <end position="71"/>
    </location>
</feature>
<accession>A0A0H2RWL3</accession>
<keyword evidence="2 4" id="KW-0442">Lipid degradation</keyword>
<organism evidence="7 8">
    <name type="scientific">Schizopora paradoxa</name>
    <dbReference type="NCBI Taxonomy" id="27342"/>
    <lineage>
        <taxon>Eukaryota</taxon>
        <taxon>Fungi</taxon>
        <taxon>Dikarya</taxon>
        <taxon>Basidiomycota</taxon>
        <taxon>Agaricomycotina</taxon>
        <taxon>Agaricomycetes</taxon>
        <taxon>Hymenochaetales</taxon>
        <taxon>Schizoporaceae</taxon>
        <taxon>Schizopora</taxon>
    </lineage>
</organism>
<keyword evidence="8" id="KW-1185">Reference proteome</keyword>
<dbReference type="GO" id="GO:0016020">
    <property type="term" value="C:membrane"/>
    <property type="evidence" value="ECO:0007669"/>
    <property type="project" value="TreeGrafter"/>
</dbReference>
<gene>
    <name evidence="7" type="ORF">SCHPADRAFT_827393</name>
</gene>
<feature type="compositionally biased region" description="Low complexity" evidence="5">
    <location>
        <begin position="37"/>
        <end position="71"/>
    </location>
</feature>
<dbReference type="Pfam" id="PF01734">
    <property type="entry name" value="Patatin"/>
    <property type="match status" value="1"/>
</dbReference>
<dbReference type="PANTHER" id="PTHR24185">
    <property type="entry name" value="CALCIUM-INDEPENDENT PHOSPHOLIPASE A2-GAMMA"/>
    <property type="match status" value="1"/>
</dbReference>
<feature type="short sequence motif" description="GXSXG" evidence="4">
    <location>
        <begin position="165"/>
        <end position="169"/>
    </location>
</feature>
<protein>
    <submittedName>
        <fullName evidence="7">FabD/lysophospholipase-like protein</fullName>
    </submittedName>
</protein>
<feature type="active site" description="Proton acceptor" evidence="4">
    <location>
        <position position="319"/>
    </location>
</feature>
<feature type="short sequence motif" description="GXGXXG" evidence="4">
    <location>
        <begin position="131"/>
        <end position="136"/>
    </location>
</feature>
<keyword evidence="1 4" id="KW-0378">Hydrolase</keyword>
<keyword evidence="3 4" id="KW-0443">Lipid metabolism</keyword>
<dbReference type="STRING" id="27342.A0A0H2RWL3"/>
<dbReference type="Gene3D" id="3.40.1090.10">
    <property type="entry name" value="Cytosolic phospholipase A2 catalytic domain"/>
    <property type="match status" value="1"/>
</dbReference>
<dbReference type="GO" id="GO:0016042">
    <property type="term" value="P:lipid catabolic process"/>
    <property type="evidence" value="ECO:0007669"/>
    <property type="project" value="UniProtKB-UniRule"/>
</dbReference>
<evidence type="ECO:0000256" key="1">
    <source>
        <dbReference type="ARBA" id="ARBA00022801"/>
    </source>
</evidence>
<feature type="active site" description="Nucleophile" evidence="4">
    <location>
        <position position="167"/>
    </location>
</feature>
<dbReference type="InterPro" id="IPR016035">
    <property type="entry name" value="Acyl_Trfase/lysoPLipase"/>
</dbReference>
<dbReference type="GO" id="GO:0046486">
    <property type="term" value="P:glycerolipid metabolic process"/>
    <property type="evidence" value="ECO:0007669"/>
    <property type="project" value="UniProtKB-ARBA"/>
</dbReference>
<dbReference type="InterPro" id="IPR002641">
    <property type="entry name" value="PNPLA_dom"/>
</dbReference>
<dbReference type="EMBL" id="KQ085953">
    <property type="protein sequence ID" value="KLO13828.1"/>
    <property type="molecule type" value="Genomic_DNA"/>
</dbReference>
<proteinExistence type="predicted"/>
<dbReference type="InParanoid" id="A0A0H2RWL3"/>
<feature type="short sequence motif" description="DGA/G" evidence="4">
    <location>
        <begin position="319"/>
        <end position="321"/>
    </location>
</feature>
<dbReference type="AlphaFoldDB" id="A0A0H2RWL3"/>
<evidence type="ECO:0000256" key="3">
    <source>
        <dbReference type="ARBA" id="ARBA00023098"/>
    </source>
</evidence>
<dbReference type="GO" id="GO:0047499">
    <property type="term" value="F:calcium-independent phospholipase A2 activity"/>
    <property type="evidence" value="ECO:0007669"/>
    <property type="project" value="TreeGrafter"/>
</dbReference>
<evidence type="ECO:0000313" key="8">
    <source>
        <dbReference type="Proteomes" id="UP000053477"/>
    </source>
</evidence>
<dbReference type="GO" id="GO:0019369">
    <property type="term" value="P:arachidonate metabolic process"/>
    <property type="evidence" value="ECO:0007669"/>
    <property type="project" value="TreeGrafter"/>
</dbReference>
<dbReference type="SUPFAM" id="SSF52151">
    <property type="entry name" value="FabD/lysophospholipase-like"/>
    <property type="match status" value="1"/>
</dbReference>
<feature type="domain" description="PNPLA" evidence="6">
    <location>
        <begin position="127"/>
        <end position="332"/>
    </location>
</feature>